<dbReference type="PANTHER" id="PTHR24960">
    <property type="entry name" value="PHOTOSYSTEM I IRON-SULFUR CENTER-RELATED"/>
    <property type="match status" value="1"/>
</dbReference>
<gene>
    <name evidence="9" type="ORF">CLPUN_31520</name>
</gene>
<dbReference type="RefSeq" id="WP_077848221.1">
    <property type="nucleotide sequence ID" value="NZ_LZZM01000183.1"/>
</dbReference>
<comment type="cofactor">
    <cofactor evidence="1">
        <name>[4Fe-4S] cluster</name>
        <dbReference type="ChEBI" id="CHEBI:49883"/>
    </cofactor>
</comment>
<dbReference type="OrthoDB" id="9794954at2"/>
<evidence type="ECO:0000256" key="2">
    <source>
        <dbReference type="ARBA" id="ARBA00003532"/>
    </source>
</evidence>
<dbReference type="InterPro" id="IPR050157">
    <property type="entry name" value="PSI_iron-sulfur_center"/>
</dbReference>
<keyword evidence="5" id="KW-0479">Metal-binding</keyword>
<feature type="domain" description="4Fe-4S ferredoxin-type" evidence="8">
    <location>
        <begin position="144"/>
        <end position="173"/>
    </location>
</feature>
<sequence length="199" mass="22969">MKTKDYFKILREIKDVSFATVDEDGHPQVRIIDVMIIENKKLYFVTARGKDFYKQLEEKQEVAITGVNKKYQTVRLNGKVKKLEKGWVDRVFDENLSMNNVYPGKSRYILEAFCLYEGHGEFFDLSVSPIFRESFSFGNCEIEKKGFIISEECIGCNSCAKDCPQQCITKGSPYVINQLNCLHCGLCFERCPVKAIKRI</sequence>
<keyword evidence="7" id="KW-0411">Iron-sulfur</keyword>
<dbReference type="PROSITE" id="PS51379">
    <property type="entry name" value="4FE4S_FER_2"/>
    <property type="match status" value="2"/>
</dbReference>
<keyword evidence="10" id="KW-1185">Reference proteome</keyword>
<name>A0A1S8TD95_9CLOT</name>
<reference evidence="9 10" key="1">
    <citation type="submission" date="2016-05" db="EMBL/GenBank/DDBJ databases">
        <title>Microbial solvent formation.</title>
        <authorList>
            <person name="Poehlein A."/>
            <person name="Montoya Solano J.D."/>
            <person name="Flitsch S."/>
            <person name="Krabben P."/>
            <person name="Duerre P."/>
            <person name="Daniel R."/>
        </authorList>
    </citation>
    <scope>NUCLEOTIDE SEQUENCE [LARGE SCALE GENOMIC DNA]</scope>
    <source>
        <strain evidence="9 10">DSM 2619</strain>
    </source>
</reference>
<evidence type="ECO:0000256" key="4">
    <source>
        <dbReference type="ARBA" id="ARBA00022485"/>
    </source>
</evidence>
<dbReference type="InterPro" id="IPR017896">
    <property type="entry name" value="4Fe4S_Fe-S-bd"/>
</dbReference>
<dbReference type="SUPFAM" id="SSF54862">
    <property type="entry name" value="4Fe-4S ferredoxins"/>
    <property type="match status" value="1"/>
</dbReference>
<dbReference type="Pfam" id="PF12838">
    <property type="entry name" value="Fer4_7"/>
    <property type="match status" value="1"/>
</dbReference>
<proteinExistence type="predicted"/>
<keyword evidence="4" id="KW-0004">4Fe-4S</keyword>
<organism evidence="9 10">
    <name type="scientific">Clostridium puniceum</name>
    <dbReference type="NCBI Taxonomy" id="29367"/>
    <lineage>
        <taxon>Bacteria</taxon>
        <taxon>Bacillati</taxon>
        <taxon>Bacillota</taxon>
        <taxon>Clostridia</taxon>
        <taxon>Eubacteriales</taxon>
        <taxon>Clostridiaceae</taxon>
        <taxon>Clostridium</taxon>
    </lineage>
</organism>
<dbReference type="InterPro" id="IPR017900">
    <property type="entry name" value="4Fe4S_Fe_S_CS"/>
</dbReference>
<dbReference type="AlphaFoldDB" id="A0A1S8TD95"/>
<dbReference type="STRING" id="29367.CLPUN_31520"/>
<accession>A0A1S8TD95</accession>
<dbReference type="GO" id="GO:0051539">
    <property type="term" value="F:4 iron, 4 sulfur cluster binding"/>
    <property type="evidence" value="ECO:0007669"/>
    <property type="project" value="UniProtKB-KW"/>
</dbReference>
<evidence type="ECO:0000256" key="1">
    <source>
        <dbReference type="ARBA" id="ARBA00001966"/>
    </source>
</evidence>
<evidence type="ECO:0000313" key="9">
    <source>
        <dbReference type="EMBL" id="OOM75589.1"/>
    </source>
</evidence>
<comment type="caution">
    <text evidence="9">The sequence shown here is derived from an EMBL/GenBank/DDBJ whole genome shotgun (WGS) entry which is preliminary data.</text>
</comment>
<dbReference type="Proteomes" id="UP000190890">
    <property type="component" value="Unassembled WGS sequence"/>
</dbReference>
<dbReference type="Pfam" id="PF01243">
    <property type="entry name" value="PNPOx_N"/>
    <property type="match status" value="1"/>
</dbReference>
<dbReference type="EMBL" id="LZZM01000183">
    <property type="protein sequence ID" value="OOM75589.1"/>
    <property type="molecule type" value="Genomic_DNA"/>
</dbReference>
<dbReference type="PANTHER" id="PTHR24960:SF79">
    <property type="entry name" value="PHOTOSYSTEM I IRON-SULFUR CENTER"/>
    <property type="match status" value="1"/>
</dbReference>
<dbReference type="InterPro" id="IPR012349">
    <property type="entry name" value="Split_barrel_FMN-bd"/>
</dbReference>
<feature type="domain" description="4Fe-4S ferredoxin-type" evidence="8">
    <location>
        <begin position="174"/>
        <end position="199"/>
    </location>
</feature>
<dbReference type="InterPro" id="IPR011576">
    <property type="entry name" value="Pyridox_Oxase_N"/>
</dbReference>
<evidence type="ECO:0000256" key="6">
    <source>
        <dbReference type="ARBA" id="ARBA00023004"/>
    </source>
</evidence>
<dbReference type="Gene3D" id="2.30.110.10">
    <property type="entry name" value="Electron Transport, Fmn-binding Protein, Chain A"/>
    <property type="match status" value="1"/>
</dbReference>
<comment type="function">
    <text evidence="2">Ferredoxins are iron-sulfur proteins that transfer electrons in a wide variety of metabolic reactions.</text>
</comment>
<evidence type="ECO:0000256" key="3">
    <source>
        <dbReference type="ARBA" id="ARBA00013529"/>
    </source>
</evidence>
<dbReference type="PROSITE" id="PS00198">
    <property type="entry name" value="4FE4S_FER_1"/>
    <property type="match status" value="2"/>
</dbReference>
<keyword evidence="6" id="KW-0408">Iron</keyword>
<dbReference type="GO" id="GO:0046872">
    <property type="term" value="F:metal ion binding"/>
    <property type="evidence" value="ECO:0007669"/>
    <property type="project" value="UniProtKB-KW"/>
</dbReference>
<dbReference type="Gene3D" id="3.30.70.20">
    <property type="match status" value="1"/>
</dbReference>
<evidence type="ECO:0000313" key="10">
    <source>
        <dbReference type="Proteomes" id="UP000190890"/>
    </source>
</evidence>
<evidence type="ECO:0000256" key="5">
    <source>
        <dbReference type="ARBA" id="ARBA00022723"/>
    </source>
</evidence>
<dbReference type="SUPFAM" id="SSF50475">
    <property type="entry name" value="FMN-binding split barrel"/>
    <property type="match status" value="1"/>
</dbReference>
<evidence type="ECO:0000259" key="8">
    <source>
        <dbReference type="PROSITE" id="PS51379"/>
    </source>
</evidence>
<evidence type="ECO:0000256" key="7">
    <source>
        <dbReference type="ARBA" id="ARBA00023014"/>
    </source>
</evidence>
<protein>
    <recommendedName>
        <fullName evidence="3">Ferredoxin</fullName>
    </recommendedName>
</protein>